<proteinExistence type="predicted"/>
<keyword evidence="1" id="KW-0472">Membrane</keyword>
<dbReference type="Proteomes" id="UP000053327">
    <property type="component" value="Unassembled WGS sequence"/>
</dbReference>
<keyword evidence="1" id="KW-0812">Transmembrane</keyword>
<dbReference type="InterPro" id="IPR008780">
    <property type="entry name" value="Plasmodium_Vir"/>
</dbReference>
<evidence type="ECO:0000256" key="2">
    <source>
        <dbReference type="SAM" id="SignalP"/>
    </source>
</evidence>
<feature type="signal peptide" evidence="2">
    <location>
        <begin position="1"/>
        <end position="19"/>
    </location>
</feature>
<accession>A0A0J9SN94</accession>
<gene>
    <name evidence="3" type="ORF">PVBG_05579</name>
</gene>
<evidence type="ECO:0008006" key="5">
    <source>
        <dbReference type="Google" id="ProtNLM"/>
    </source>
</evidence>
<protein>
    <recommendedName>
        <fullName evidence="5">Variable surface protein</fullName>
    </recommendedName>
</protein>
<dbReference type="EMBL" id="KQ234880">
    <property type="protein sequence ID" value="KMZ83462.1"/>
    <property type="molecule type" value="Genomic_DNA"/>
</dbReference>
<evidence type="ECO:0000256" key="1">
    <source>
        <dbReference type="SAM" id="Phobius"/>
    </source>
</evidence>
<sequence>MIIIFIFLNIRLIFEVINMINLLKEKNLYNLYGKFDKELKSSPKLDICHEQCIKKLPNNEGIEKKLYELCKEICNLLLNYSKIEGFCTEYTCCGNFYYLNIWLYEKIKEISSSSPSSPINNFYEALNIIKKTGTSSVEDCRIINFNPHDNYFKQMKYLYEFLHIFRDIKEEISHNDGSKEKLYCKHIQEFFKYYNKIKKNCTNRSGIIYCSEINSIPKSIDRDMINNILSKCHYEETKCENDSSINSVIPCLKDKVVKPPLPKNNGVPPDLVRTLSTGIISLIPIVTTISIFYKVSMFFIMTSNLGYIVFIIFTL</sequence>
<dbReference type="AlphaFoldDB" id="A0A0J9SN94"/>
<name>A0A0J9SN94_PLAV1</name>
<dbReference type="Pfam" id="PF05795">
    <property type="entry name" value="Plasmodium_Vir"/>
    <property type="match status" value="1"/>
</dbReference>
<keyword evidence="2" id="KW-0732">Signal</keyword>
<feature type="transmembrane region" description="Helical" evidence="1">
    <location>
        <begin position="291"/>
        <end position="313"/>
    </location>
</feature>
<dbReference type="OrthoDB" id="387439at2759"/>
<keyword evidence="1" id="KW-1133">Transmembrane helix</keyword>
<reference evidence="3 4" key="1">
    <citation type="submission" date="2011-08" db="EMBL/GenBank/DDBJ databases">
        <title>The Genome Sequence of Plasmodium vivax Brazil I.</title>
        <authorList>
            <consortium name="The Broad Institute Genome Sequencing Platform"/>
            <consortium name="The Broad Institute Genome Sequencing Center for Infectious Disease"/>
            <person name="Neafsey D."/>
            <person name="Carlton J."/>
            <person name="Barnwell J."/>
            <person name="Collins W."/>
            <person name="Escalante A."/>
            <person name="Mullikin J."/>
            <person name="Saul A."/>
            <person name="Guigo R."/>
            <person name="Camara F."/>
            <person name="Young S.K."/>
            <person name="Zeng Q."/>
            <person name="Gargeya S."/>
            <person name="Fitzgerald M."/>
            <person name="Haas B."/>
            <person name="Abouelleil A."/>
            <person name="Alvarado L."/>
            <person name="Arachchi H.M."/>
            <person name="Berlin A."/>
            <person name="Brown A."/>
            <person name="Chapman S.B."/>
            <person name="Chen Z."/>
            <person name="Dunbar C."/>
            <person name="Freedman E."/>
            <person name="Gearin G."/>
            <person name="Gellesch M."/>
            <person name="Goldberg J."/>
            <person name="Griggs A."/>
            <person name="Gujja S."/>
            <person name="Heiman D."/>
            <person name="Howarth C."/>
            <person name="Larson L."/>
            <person name="Lui A."/>
            <person name="MacDonald P.J.P."/>
            <person name="Montmayeur A."/>
            <person name="Murphy C."/>
            <person name="Neiman D."/>
            <person name="Pearson M."/>
            <person name="Priest M."/>
            <person name="Roberts A."/>
            <person name="Saif S."/>
            <person name="Shea T."/>
            <person name="Shenoy N."/>
            <person name="Sisk P."/>
            <person name="Stolte C."/>
            <person name="Sykes S."/>
            <person name="Wortman J."/>
            <person name="Nusbaum C."/>
            <person name="Birren B."/>
        </authorList>
    </citation>
    <scope>NUCLEOTIDE SEQUENCE [LARGE SCALE GENOMIC DNA]</scope>
    <source>
        <strain evidence="3 4">Brazil I</strain>
    </source>
</reference>
<evidence type="ECO:0000313" key="3">
    <source>
        <dbReference type="EMBL" id="KMZ83462.1"/>
    </source>
</evidence>
<evidence type="ECO:0000313" key="4">
    <source>
        <dbReference type="Proteomes" id="UP000053327"/>
    </source>
</evidence>
<feature type="chain" id="PRO_5005322408" description="Variable surface protein" evidence="2">
    <location>
        <begin position="20"/>
        <end position="315"/>
    </location>
</feature>
<organism evidence="3 4">
    <name type="scientific">Plasmodium vivax (strain Brazil I)</name>
    <dbReference type="NCBI Taxonomy" id="1033975"/>
    <lineage>
        <taxon>Eukaryota</taxon>
        <taxon>Sar</taxon>
        <taxon>Alveolata</taxon>
        <taxon>Apicomplexa</taxon>
        <taxon>Aconoidasida</taxon>
        <taxon>Haemosporida</taxon>
        <taxon>Plasmodiidae</taxon>
        <taxon>Plasmodium</taxon>
        <taxon>Plasmodium (Plasmodium)</taxon>
    </lineage>
</organism>